<dbReference type="EMBL" id="CAIIXF020000012">
    <property type="protein sequence ID" value="CAH1800824.1"/>
    <property type="molecule type" value="Genomic_DNA"/>
</dbReference>
<reference evidence="2" key="1">
    <citation type="submission" date="2022-03" db="EMBL/GenBank/DDBJ databases">
        <authorList>
            <person name="Martin C."/>
        </authorList>
    </citation>
    <scope>NUCLEOTIDE SEQUENCE</scope>
</reference>
<accession>A0A8S4Q4S1</accession>
<proteinExistence type="predicted"/>
<comment type="caution">
    <text evidence="2">The sequence shown here is derived from an EMBL/GenBank/DDBJ whole genome shotgun (WGS) entry which is preliminary data.</text>
</comment>
<feature type="non-terminal residue" evidence="2">
    <location>
        <position position="1"/>
    </location>
</feature>
<dbReference type="Proteomes" id="UP000749559">
    <property type="component" value="Unassembled WGS sequence"/>
</dbReference>
<feature type="compositionally biased region" description="Basic residues" evidence="1">
    <location>
        <begin position="30"/>
        <end position="47"/>
    </location>
</feature>
<protein>
    <submittedName>
        <fullName evidence="2">Uncharacterized protein</fullName>
    </submittedName>
</protein>
<evidence type="ECO:0000256" key="1">
    <source>
        <dbReference type="SAM" id="MobiDB-lite"/>
    </source>
</evidence>
<evidence type="ECO:0000313" key="3">
    <source>
        <dbReference type="Proteomes" id="UP000749559"/>
    </source>
</evidence>
<gene>
    <name evidence="2" type="ORF">OFUS_LOCUS24663</name>
</gene>
<sequence>NIFMTIFLSLIYSNFFRLHHYFYFQEGHAKGKGKKSKNTGATGRKRKNLDGETDPESMNRKFKYQHLKNHPDKLLTTLTKNHTFIKECMIRMQKTEPAG</sequence>
<organism evidence="2 3">
    <name type="scientific">Owenia fusiformis</name>
    <name type="common">Polychaete worm</name>
    <dbReference type="NCBI Taxonomy" id="6347"/>
    <lineage>
        <taxon>Eukaryota</taxon>
        <taxon>Metazoa</taxon>
        <taxon>Spiralia</taxon>
        <taxon>Lophotrochozoa</taxon>
        <taxon>Annelida</taxon>
        <taxon>Polychaeta</taxon>
        <taxon>Sedentaria</taxon>
        <taxon>Canalipalpata</taxon>
        <taxon>Sabellida</taxon>
        <taxon>Oweniida</taxon>
        <taxon>Oweniidae</taxon>
        <taxon>Owenia</taxon>
    </lineage>
</organism>
<evidence type="ECO:0000313" key="2">
    <source>
        <dbReference type="EMBL" id="CAH1800824.1"/>
    </source>
</evidence>
<dbReference type="AlphaFoldDB" id="A0A8S4Q4S1"/>
<name>A0A8S4Q4S1_OWEFU</name>
<keyword evidence="3" id="KW-1185">Reference proteome</keyword>
<feature type="region of interest" description="Disordered" evidence="1">
    <location>
        <begin position="28"/>
        <end position="58"/>
    </location>
</feature>